<sequence>MASSDGKRVNGSRALCVAAIRDLGRATVAETAARARLSRPTVEAALADLTAEGLVETAADQVQHGEAGGRPARQSRFRAETGVVVGVDLSGAEMRVLLTDLAGRTVALGPSGRPSCTDAAPELGPVVAVIEETLARAGFSRADLRAAGIGVAGLVSRDGEILTSPVGSWVGTNLAARFTDLLGVPAAVDNDLSLAAAAESRFGALEGAGTGVYALTWHHVSARITVDGAVLRGRHSSAGEVGLLRSFSDIEVPAGPLNESIARISRPLERLLADPSDAEGIRTQQVLVSAMTPAIAALVLAVDPDVVVLGGELARYGQLLGPDLAAAVGEFAEGAGELDVVITPASLGRDGVSVGAAHRAFEDFSTAIYGTDGVAPPRVRPDLSRGDDRSPAVPRLALLDGGGALGEAVRAAPWASGIRGHADVADLLALDPAPEHVFVDLAGPARAEAARAVLARGIAVTLAAPPPALDELDELLEVAVRDGVTLAVDHAPRRSPAVRTLRACVDAGLVGDVTAVWCRHLAADGEAVTRDQLASDVDVLHWLARGTTESCGAVGSAPGPAGREGGEPQVSAIAFTLDNGVSAGYLRGWGAGPGRRFYTVVGTAGRLEGDGDDVRFIRAGGSEPPGPVPLSPPEPLPHPSAATPGPARSVLEARATLAAVQAAWLSLLRDGERCRVDPPAAPVTHSTRENEEESRC</sequence>
<feature type="region of interest" description="Disordered" evidence="2">
    <location>
        <begin position="618"/>
        <end position="646"/>
    </location>
</feature>
<dbReference type="InterPro" id="IPR036291">
    <property type="entry name" value="NAD(P)-bd_dom_sf"/>
</dbReference>
<dbReference type="Proteomes" id="UP001183607">
    <property type="component" value="Unassembled WGS sequence"/>
</dbReference>
<gene>
    <name evidence="3" type="ORF">RM574_04405</name>
</gene>
<evidence type="ECO:0000313" key="3">
    <source>
        <dbReference type="EMBL" id="MDT0414724.1"/>
    </source>
</evidence>
<proteinExistence type="inferred from homology"/>
<dbReference type="PANTHER" id="PTHR18964:SF149">
    <property type="entry name" value="BIFUNCTIONAL UDP-N-ACETYLGLUCOSAMINE 2-EPIMERASE_N-ACETYLMANNOSAMINE KINASE"/>
    <property type="match status" value="1"/>
</dbReference>
<dbReference type="Gene3D" id="1.10.10.10">
    <property type="entry name" value="Winged helix-like DNA-binding domain superfamily/Winged helix DNA-binding domain"/>
    <property type="match status" value="1"/>
</dbReference>
<protein>
    <submittedName>
        <fullName evidence="3">ROK family protein</fullName>
    </submittedName>
</protein>
<dbReference type="Pfam" id="PF00480">
    <property type="entry name" value="ROK"/>
    <property type="match status" value="1"/>
</dbReference>
<feature type="compositionally biased region" description="Basic and acidic residues" evidence="2">
    <location>
        <begin position="686"/>
        <end position="696"/>
    </location>
</feature>
<dbReference type="SUPFAM" id="SSF53067">
    <property type="entry name" value="Actin-like ATPase domain"/>
    <property type="match status" value="1"/>
</dbReference>
<feature type="compositionally biased region" description="Pro residues" evidence="2">
    <location>
        <begin position="624"/>
        <end position="638"/>
    </location>
</feature>
<evidence type="ECO:0000256" key="2">
    <source>
        <dbReference type="SAM" id="MobiDB-lite"/>
    </source>
</evidence>
<dbReference type="InterPro" id="IPR036388">
    <property type="entry name" value="WH-like_DNA-bd_sf"/>
</dbReference>
<evidence type="ECO:0000313" key="4">
    <source>
        <dbReference type="Proteomes" id="UP001183607"/>
    </source>
</evidence>
<dbReference type="InterPro" id="IPR000600">
    <property type="entry name" value="ROK"/>
</dbReference>
<dbReference type="PANTHER" id="PTHR18964">
    <property type="entry name" value="ROK (REPRESSOR, ORF, KINASE) FAMILY"/>
    <property type="match status" value="1"/>
</dbReference>
<accession>A0ABD5DZS3</accession>
<dbReference type="SUPFAM" id="SSF51735">
    <property type="entry name" value="NAD(P)-binding Rossmann-fold domains"/>
    <property type="match status" value="1"/>
</dbReference>
<dbReference type="Gene3D" id="3.30.420.40">
    <property type="match status" value="2"/>
</dbReference>
<dbReference type="EMBL" id="JAVRER010000005">
    <property type="protein sequence ID" value="MDT0414724.1"/>
    <property type="molecule type" value="Genomic_DNA"/>
</dbReference>
<dbReference type="Gene3D" id="3.30.360.10">
    <property type="entry name" value="Dihydrodipicolinate Reductase, domain 2"/>
    <property type="match status" value="1"/>
</dbReference>
<name>A0ABD5DZS3_9ACTN</name>
<evidence type="ECO:0000256" key="1">
    <source>
        <dbReference type="ARBA" id="ARBA00006479"/>
    </source>
</evidence>
<feature type="region of interest" description="Disordered" evidence="2">
    <location>
        <begin position="675"/>
        <end position="696"/>
    </location>
</feature>
<organism evidence="3 4">
    <name type="scientific">Streptomyces evansiae</name>
    <dbReference type="NCBI Taxonomy" id="3075535"/>
    <lineage>
        <taxon>Bacteria</taxon>
        <taxon>Bacillati</taxon>
        <taxon>Actinomycetota</taxon>
        <taxon>Actinomycetes</taxon>
        <taxon>Kitasatosporales</taxon>
        <taxon>Streptomycetaceae</taxon>
        <taxon>Streptomyces</taxon>
    </lineage>
</organism>
<dbReference type="SUPFAM" id="SSF55347">
    <property type="entry name" value="Glyceraldehyde-3-phosphate dehydrogenase-like, C-terminal domain"/>
    <property type="match status" value="1"/>
</dbReference>
<reference evidence="4" key="1">
    <citation type="submission" date="2023-07" db="EMBL/GenBank/DDBJ databases">
        <title>30 novel species of actinomycetes from the DSMZ collection.</title>
        <authorList>
            <person name="Nouioui I."/>
        </authorList>
    </citation>
    <scope>NUCLEOTIDE SEQUENCE [LARGE SCALE GENOMIC DNA]</scope>
    <source>
        <strain evidence="4">DSM 41982</strain>
    </source>
</reference>
<dbReference type="RefSeq" id="WP_311676655.1">
    <property type="nucleotide sequence ID" value="NZ_JAVRER010000005.1"/>
</dbReference>
<dbReference type="Gene3D" id="3.40.50.720">
    <property type="entry name" value="NAD(P)-binding Rossmann-like Domain"/>
    <property type="match status" value="1"/>
</dbReference>
<dbReference type="AlphaFoldDB" id="A0ABD5DZS3"/>
<dbReference type="InterPro" id="IPR043129">
    <property type="entry name" value="ATPase_NBD"/>
</dbReference>
<comment type="similarity">
    <text evidence="1">Belongs to the ROK (NagC/XylR) family.</text>
</comment>
<comment type="caution">
    <text evidence="3">The sequence shown here is derived from an EMBL/GenBank/DDBJ whole genome shotgun (WGS) entry which is preliminary data.</text>
</comment>